<dbReference type="AlphaFoldDB" id="A0A1F5RFZ7"/>
<dbReference type="PROSITE" id="PS51883">
    <property type="entry name" value="OBG"/>
    <property type="match status" value="1"/>
</dbReference>
<dbReference type="FunFam" id="2.70.210.12:FF:000001">
    <property type="entry name" value="GTPase Obg"/>
    <property type="match status" value="1"/>
</dbReference>
<evidence type="ECO:0000256" key="4">
    <source>
        <dbReference type="ARBA" id="ARBA00022741"/>
    </source>
</evidence>
<dbReference type="InterPro" id="IPR005225">
    <property type="entry name" value="Small_GTP-bd"/>
</dbReference>
<evidence type="ECO:0000256" key="2">
    <source>
        <dbReference type="ARBA" id="ARBA00022490"/>
    </source>
</evidence>
<feature type="domain" description="OBG-type G" evidence="9">
    <location>
        <begin position="160"/>
        <end position="325"/>
    </location>
</feature>
<feature type="binding site" evidence="8">
    <location>
        <position position="193"/>
    </location>
    <ligand>
        <name>Mg(2+)</name>
        <dbReference type="ChEBI" id="CHEBI:18420"/>
    </ligand>
</feature>
<evidence type="ECO:0000256" key="3">
    <source>
        <dbReference type="ARBA" id="ARBA00022723"/>
    </source>
</evidence>
<dbReference type="InterPro" id="IPR014100">
    <property type="entry name" value="GTP-bd_Obg/CgtA"/>
</dbReference>
<dbReference type="Gene3D" id="3.40.50.300">
    <property type="entry name" value="P-loop containing nucleotide triphosphate hydrolases"/>
    <property type="match status" value="1"/>
</dbReference>
<dbReference type="InterPro" id="IPR036726">
    <property type="entry name" value="GTP1_OBG_dom_sf"/>
</dbReference>
<dbReference type="PANTHER" id="PTHR11702">
    <property type="entry name" value="DEVELOPMENTALLY REGULATED GTP-BINDING PROTEIN-RELATED"/>
    <property type="match status" value="1"/>
</dbReference>
<dbReference type="NCBIfam" id="TIGR00231">
    <property type="entry name" value="small_GTP"/>
    <property type="match status" value="1"/>
</dbReference>
<keyword evidence="3 8" id="KW-0479">Metal-binding</keyword>
<dbReference type="PRINTS" id="PR00326">
    <property type="entry name" value="GTP1OBG"/>
</dbReference>
<evidence type="ECO:0000256" key="7">
    <source>
        <dbReference type="ARBA" id="ARBA00023134"/>
    </source>
</evidence>
<accession>A0A1F5RFZ7</accession>
<comment type="cofactor">
    <cofactor evidence="8">
        <name>Mg(2+)</name>
        <dbReference type="ChEBI" id="CHEBI:18420"/>
    </cofactor>
</comment>
<keyword evidence="7 8" id="KW-0342">GTP-binding</keyword>
<keyword evidence="4 8" id="KW-0547">Nucleotide-binding</keyword>
<name>A0A1F5RFZ7_9BACT</name>
<feature type="binding site" evidence="8">
    <location>
        <begin position="166"/>
        <end position="173"/>
    </location>
    <ligand>
        <name>GTP</name>
        <dbReference type="ChEBI" id="CHEBI:37565"/>
    </ligand>
</feature>
<evidence type="ECO:0000313" key="12">
    <source>
        <dbReference type="Proteomes" id="UP000177230"/>
    </source>
</evidence>
<reference evidence="11 12" key="1">
    <citation type="journal article" date="2016" name="Nat. Commun.">
        <title>Thousands of microbial genomes shed light on interconnected biogeochemical processes in an aquifer system.</title>
        <authorList>
            <person name="Anantharaman K."/>
            <person name="Brown C.T."/>
            <person name="Hug L.A."/>
            <person name="Sharon I."/>
            <person name="Castelle C.J."/>
            <person name="Probst A.J."/>
            <person name="Thomas B.C."/>
            <person name="Singh A."/>
            <person name="Wilkins M.J."/>
            <person name="Karaoz U."/>
            <person name="Brodie E.L."/>
            <person name="Williams K.H."/>
            <person name="Hubbard S.S."/>
            <person name="Banfield J.F."/>
        </authorList>
    </citation>
    <scope>NUCLEOTIDE SEQUENCE [LARGE SCALE GENOMIC DNA]</scope>
</reference>
<evidence type="ECO:0000259" key="9">
    <source>
        <dbReference type="PROSITE" id="PS51710"/>
    </source>
</evidence>
<protein>
    <recommendedName>
        <fullName evidence="8">GTPase Obg</fullName>
        <ecNumber evidence="8">3.6.5.-</ecNumber>
    </recommendedName>
    <alternativeName>
        <fullName evidence="8">GTP-binding protein Obg</fullName>
    </alternativeName>
</protein>
<feature type="binding site" evidence="8">
    <location>
        <begin position="191"/>
        <end position="195"/>
    </location>
    <ligand>
        <name>GTP</name>
        <dbReference type="ChEBI" id="CHEBI:37565"/>
    </ligand>
</feature>
<gene>
    <name evidence="8" type="primary">obg</name>
    <name evidence="11" type="ORF">A2024_00050</name>
</gene>
<dbReference type="CDD" id="cd01898">
    <property type="entry name" value="Obg"/>
    <property type="match status" value="1"/>
</dbReference>
<comment type="subunit">
    <text evidence="8">Monomer.</text>
</comment>
<evidence type="ECO:0000259" key="10">
    <source>
        <dbReference type="PROSITE" id="PS51883"/>
    </source>
</evidence>
<dbReference type="SUPFAM" id="SSF82051">
    <property type="entry name" value="Obg GTP-binding protein N-terminal domain"/>
    <property type="match status" value="1"/>
</dbReference>
<keyword evidence="5 8" id="KW-0378">Hydrolase</keyword>
<dbReference type="InterPro" id="IPR006169">
    <property type="entry name" value="GTP1_OBG_dom"/>
</dbReference>
<feature type="binding site" evidence="8">
    <location>
        <begin position="301"/>
        <end position="303"/>
    </location>
    <ligand>
        <name>GTP</name>
        <dbReference type="ChEBI" id="CHEBI:37565"/>
    </ligand>
</feature>
<feature type="binding site" evidence="8">
    <location>
        <begin position="213"/>
        <end position="216"/>
    </location>
    <ligand>
        <name>GTP</name>
        <dbReference type="ChEBI" id="CHEBI:37565"/>
    </ligand>
</feature>
<proteinExistence type="inferred from homology"/>
<feature type="binding site" evidence="8">
    <location>
        <begin position="280"/>
        <end position="283"/>
    </location>
    <ligand>
        <name>GTP</name>
        <dbReference type="ChEBI" id="CHEBI:37565"/>
    </ligand>
</feature>
<dbReference type="NCBIfam" id="NF008956">
    <property type="entry name" value="PRK12299.1"/>
    <property type="match status" value="1"/>
</dbReference>
<dbReference type="EC" id="3.6.5.-" evidence="8"/>
<organism evidence="11 12">
    <name type="scientific">Candidatus Edwardsbacteria bacterium GWF2_54_11</name>
    <dbReference type="NCBI Taxonomy" id="1817851"/>
    <lineage>
        <taxon>Bacteria</taxon>
        <taxon>Candidatus Edwardsiibacteriota</taxon>
    </lineage>
</organism>
<feature type="binding site" evidence="8">
    <location>
        <position position="173"/>
    </location>
    <ligand>
        <name>Mg(2+)</name>
        <dbReference type="ChEBI" id="CHEBI:18420"/>
    </ligand>
</feature>
<dbReference type="Gene3D" id="2.70.210.12">
    <property type="entry name" value="GTP1/OBG domain"/>
    <property type="match status" value="1"/>
</dbReference>
<dbReference type="Proteomes" id="UP000177230">
    <property type="component" value="Unassembled WGS sequence"/>
</dbReference>
<dbReference type="PANTHER" id="PTHR11702:SF31">
    <property type="entry name" value="MITOCHONDRIAL RIBOSOME-ASSOCIATED GTPASE 2"/>
    <property type="match status" value="1"/>
</dbReference>
<dbReference type="GO" id="GO:0005737">
    <property type="term" value="C:cytoplasm"/>
    <property type="evidence" value="ECO:0007669"/>
    <property type="project" value="UniProtKB-SubCell"/>
</dbReference>
<dbReference type="InterPro" id="IPR027417">
    <property type="entry name" value="P-loop_NTPase"/>
</dbReference>
<dbReference type="SUPFAM" id="SSF52540">
    <property type="entry name" value="P-loop containing nucleoside triphosphate hydrolases"/>
    <property type="match status" value="1"/>
</dbReference>
<evidence type="ECO:0000256" key="8">
    <source>
        <dbReference type="HAMAP-Rule" id="MF_01454"/>
    </source>
</evidence>
<evidence type="ECO:0000256" key="5">
    <source>
        <dbReference type="ARBA" id="ARBA00022801"/>
    </source>
</evidence>
<keyword evidence="6 8" id="KW-0460">Magnesium</keyword>
<comment type="subcellular location">
    <subcellularLocation>
        <location evidence="8">Cytoplasm</location>
    </subcellularLocation>
</comment>
<dbReference type="PROSITE" id="PS00905">
    <property type="entry name" value="GTP1_OBG"/>
    <property type="match status" value="1"/>
</dbReference>
<dbReference type="NCBIfam" id="TIGR02729">
    <property type="entry name" value="Obg_CgtA"/>
    <property type="match status" value="1"/>
</dbReference>
<dbReference type="InterPro" id="IPR006074">
    <property type="entry name" value="GTP1-OBG_CS"/>
</dbReference>
<dbReference type="GO" id="GO:0000287">
    <property type="term" value="F:magnesium ion binding"/>
    <property type="evidence" value="ECO:0007669"/>
    <property type="project" value="InterPro"/>
</dbReference>
<dbReference type="InterPro" id="IPR006073">
    <property type="entry name" value="GTP-bd"/>
</dbReference>
<dbReference type="EMBL" id="MFFM01000020">
    <property type="protein sequence ID" value="OGF13349.1"/>
    <property type="molecule type" value="Genomic_DNA"/>
</dbReference>
<dbReference type="InterPro" id="IPR031167">
    <property type="entry name" value="G_OBG"/>
</dbReference>
<dbReference type="Pfam" id="PF01018">
    <property type="entry name" value="GTP1_OBG"/>
    <property type="match status" value="1"/>
</dbReference>
<dbReference type="HAMAP" id="MF_01454">
    <property type="entry name" value="GTPase_Obg"/>
    <property type="match status" value="1"/>
</dbReference>
<evidence type="ECO:0000313" key="11">
    <source>
        <dbReference type="EMBL" id="OGF13349.1"/>
    </source>
</evidence>
<evidence type="ECO:0000256" key="1">
    <source>
        <dbReference type="ARBA" id="ARBA00007699"/>
    </source>
</evidence>
<comment type="function">
    <text evidence="8">An essential GTPase which binds GTP, GDP and possibly (p)ppGpp with moderate affinity, with high nucleotide exchange rates and a fairly low GTP hydrolysis rate. Plays a role in control of the cell cycle, stress response, ribosome biogenesis and in those bacteria that undergo differentiation, in morphogenesis control.</text>
</comment>
<sequence>MSLVDKAELEITAGNGGKGAISFRREKFVPKGGPDGGDGGKGGSVVLEVNPNLVTLRDFRYQHRFKAGHGQNGAYKKMYGANGPDCIIQVPPGTLVYDKETGELLADLIEPASRIVVAKGGIGGRGNAKFATSTNQTPRVAEKGQIGESKTLLLDLKLLADVGLLGFPNAGKSTLLSCLSEARPKVGNYPFTTLSPNLGVMELEGFKTCTVADMPGLIEGAHQGKGLGTRFLRHVERTKLLVYVIDASVADPWKEYRVLKDELVEFNPAIAKRPSLLVLNKMDLVKKRPSAPKGSKAIYISALKAENISQLKKAITKALSKVKDD</sequence>
<comment type="similarity">
    <text evidence="1 8">Belongs to the TRAFAC class OBG-HflX-like GTPase superfamily. OBG GTPase family.</text>
</comment>
<dbReference type="GO" id="GO:0042254">
    <property type="term" value="P:ribosome biogenesis"/>
    <property type="evidence" value="ECO:0007669"/>
    <property type="project" value="UniProtKB-UniRule"/>
</dbReference>
<dbReference type="GO" id="GO:0005525">
    <property type="term" value="F:GTP binding"/>
    <property type="evidence" value="ECO:0007669"/>
    <property type="project" value="UniProtKB-UniRule"/>
</dbReference>
<dbReference type="Pfam" id="PF01926">
    <property type="entry name" value="MMR_HSR1"/>
    <property type="match status" value="1"/>
</dbReference>
<keyword evidence="2 8" id="KW-0963">Cytoplasm</keyword>
<dbReference type="InterPro" id="IPR045086">
    <property type="entry name" value="OBG_GTPase"/>
</dbReference>
<dbReference type="GO" id="GO:0003924">
    <property type="term" value="F:GTPase activity"/>
    <property type="evidence" value="ECO:0007669"/>
    <property type="project" value="UniProtKB-UniRule"/>
</dbReference>
<comment type="caution">
    <text evidence="11">The sequence shown here is derived from an EMBL/GenBank/DDBJ whole genome shotgun (WGS) entry which is preliminary data.</text>
</comment>
<dbReference type="PROSITE" id="PS51710">
    <property type="entry name" value="G_OBG"/>
    <property type="match status" value="1"/>
</dbReference>
<evidence type="ECO:0000256" key="6">
    <source>
        <dbReference type="ARBA" id="ARBA00022842"/>
    </source>
</evidence>
<dbReference type="PIRSF" id="PIRSF002401">
    <property type="entry name" value="GTP_bd_Obg/CgtA"/>
    <property type="match status" value="1"/>
</dbReference>
<feature type="domain" description="Obg" evidence="10">
    <location>
        <begin position="1"/>
        <end position="159"/>
    </location>
</feature>
<dbReference type="NCBIfam" id="NF008955">
    <property type="entry name" value="PRK12297.1"/>
    <property type="match status" value="1"/>
</dbReference>